<evidence type="ECO:0000313" key="3">
    <source>
        <dbReference type="Proteomes" id="UP001596432"/>
    </source>
</evidence>
<gene>
    <name evidence="2" type="ORF">ACFQMA_12825</name>
</gene>
<dbReference type="AlphaFoldDB" id="A0ABD5Y057"/>
<keyword evidence="1" id="KW-0812">Transmembrane</keyword>
<dbReference type="Proteomes" id="UP001596432">
    <property type="component" value="Unassembled WGS sequence"/>
</dbReference>
<evidence type="ECO:0000313" key="2">
    <source>
        <dbReference type="EMBL" id="MFC7140699.1"/>
    </source>
</evidence>
<feature type="transmembrane region" description="Helical" evidence="1">
    <location>
        <begin position="37"/>
        <end position="55"/>
    </location>
</feature>
<keyword evidence="3" id="KW-1185">Reference proteome</keyword>
<feature type="transmembrane region" description="Helical" evidence="1">
    <location>
        <begin position="67"/>
        <end position="86"/>
    </location>
</feature>
<feature type="transmembrane region" description="Helical" evidence="1">
    <location>
        <begin position="12"/>
        <end position="31"/>
    </location>
</feature>
<comment type="caution">
    <text evidence="2">The sequence shown here is derived from an EMBL/GenBank/DDBJ whole genome shotgun (WGS) entry which is preliminary data.</text>
</comment>
<dbReference type="GeneID" id="78821005"/>
<keyword evidence="1" id="KW-0472">Membrane</keyword>
<name>A0ABD5Y057_9EURY</name>
<sequence>MDPTLDGVVMRATVVLLVAGLCLVTAGTAGLGGSLPLAFALAVVGAGLYLVATTVDAPADGLGVREVATDLWTGPLLAAVVVLVWLEGSPGEIQALGGLVGLVGMLNYFLRPLYHLVYGAVGRVANA</sequence>
<reference evidence="2 3" key="1">
    <citation type="journal article" date="2019" name="Int. J. Syst. Evol. Microbiol.">
        <title>The Global Catalogue of Microorganisms (GCM) 10K type strain sequencing project: providing services to taxonomists for standard genome sequencing and annotation.</title>
        <authorList>
            <consortium name="The Broad Institute Genomics Platform"/>
            <consortium name="The Broad Institute Genome Sequencing Center for Infectious Disease"/>
            <person name="Wu L."/>
            <person name="Ma J."/>
        </authorList>
    </citation>
    <scope>NUCLEOTIDE SEQUENCE [LARGE SCALE GENOMIC DNA]</scope>
    <source>
        <strain evidence="2 3">XZYJT29</strain>
    </source>
</reference>
<proteinExistence type="predicted"/>
<accession>A0ABD5Y057</accession>
<evidence type="ECO:0000256" key="1">
    <source>
        <dbReference type="SAM" id="Phobius"/>
    </source>
</evidence>
<organism evidence="2 3">
    <name type="scientific">Halosimplex aquaticum</name>
    <dbReference type="NCBI Taxonomy" id="3026162"/>
    <lineage>
        <taxon>Archaea</taxon>
        <taxon>Methanobacteriati</taxon>
        <taxon>Methanobacteriota</taxon>
        <taxon>Stenosarchaea group</taxon>
        <taxon>Halobacteria</taxon>
        <taxon>Halobacteriales</taxon>
        <taxon>Haloarculaceae</taxon>
        <taxon>Halosimplex</taxon>
    </lineage>
</organism>
<dbReference type="EMBL" id="JBHTAS010000001">
    <property type="protein sequence ID" value="MFC7140699.1"/>
    <property type="molecule type" value="Genomic_DNA"/>
</dbReference>
<feature type="transmembrane region" description="Helical" evidence="1">
    <location>
        <begin position="92"/>
        <end position="110"/>
    </location>
</feature>
<dbReference type="RefSeq" id="WP_274321793.1">
    <property type="nucleotide sequence ID" value="NZ_CP118158.1"/>
</dbReference>
<keyword evidence="1" id="KW-1133">Transmembrane helix</keyword>
<protein>
    <submittedName>
        <fullName evidence="2">Uncharacterized protein</fullName>
    </submittedName>
</protein>